<evidence type="ECO:0000256" key="1">
    <source>
        <dbReference type="ARBA" id="ARBA00000971"/>
    </source>
</evidence>
<evidence type="ECO:0000259" key="8">
    <source>
        <dbReference type="Pfam" id="PF05697"/>
    </source>
</evidence>
<dbReference type="SUPFAM" id="SSF109998">
    <property type="entry name" value="Triger factor/SurA peptide-binding domain-like"/>
    <property type="match status" value="1"/>
</dbReference>
<dbReference type="GO" id="GO:0043022">
    <property type="term" value="F:ribosome binding"/>
    <property type="evidence" value="ECO:0007669"/>
    <property type="project" value="TreeGrafter"/>
</dbReference>
<dbReference type="AlphaFoldDB" id="A0A6J7K260"/>
<keyword evidence="4" id="KW-0697">Rotamase</keyword>
<dbReference type="EMBL" id="CAFBNL010000023">
    <property type="protein sequence ID" value="CAB4949267.1"/>
    <property type="molecule type" value="Genomic_DNA"/>
</dbReference>
<accession>A0A6J7K260</accession>
<name>A0A6J7K260_9ZZZZ</name>
<evidence type="ECO:0000256" key="4">
    <source>
        <dbReference type="ARBA" id="ARBA00023110"/>
    </source>
</evidence>
<gene>
    <name evidence="10" type="ORF">UFOPK2925_00353</name>
    <name evidence="11" type="ORF">UFOPK3789_00577</name>
</gene>
<dbReference type="PIRSF" id="PIRSF003095">
    <property type="entry name" value="Trigger_factor"/>
    <property type="match status" value="1"/>
</dbReference>
<dbReference type="GO" id="GO:0043335">
    <property type="term" value="P:protein unfolding"/>
    <property type="evidence" value="ECO:0007669"/>
    <property type="project" value="TreeGrafter"/>
</dbReference>
<dbReference type="Gene3D" id="3.10.50.40">
    <property type="match status" value="1"/>
</dbReference>
<organism evidence="11">
    <name type="scientific">freshwater metagenome</name>
    <dbReference type="NCBI Taxonomy" id="449393"/>
    <lineage>
        <taxon>unclassified sequences</taxon>
        <taxon>metagenomes</taxon>
        <taxon>ecological metagenomes</taxon>
    </lineage>
</organism>
<comment type="catalytic activity">
    <reaction evidence="1">
        <text>[protein]-peptidylproline (omega=180) = [protein]-peptidylproline (omega=0)</text>
        <dbReference type="Rhea" id="RHEA:16237"/>
        <dbReference type="Rhea" id="RHEA-COMP:10747"/>
        <dbReference type="Rhea" id="RHEA-COMP:10748"/>
        <dbReference type="ChEBI" id="CHEBI:83833"/>
        <dbReference type="ChEBI" id="CHEBI:83834"/>
        <dbReference type="EC" id="5.2.1.8"/>
    </reaction>
</comment>
<evidence type="ECO:0000313" key="11">
    <source>
        <dbReference type="EMBL" id="CAB4949267.1"/>
    </source>
</evidence>
<dbReference type="InterPro" id="IPR005215">
    <property type="entry name" value="Trig_fac"/>
</dbReference>
<dbReference type="Gene3D" id="1.10.3120.10">
    <property type="entry name" value="Trigger factor, C-terminal domain"/>
    <property type="match status" value="1"/>
</dbReference>
<comment type="similarity">
    <text evidence="2">Belongs to the FKBP-type PPIase family. Tig subfamily.</text>
</comment>
<dbReference type="SUPFAM" id="SSF102735">
    <property type="entry name" value="Trigger factor ribosome-binding domain"/>
    <property type="match status" value="1"/>
</dbReference>
<dbReference type="PANTHER" id="PTHR30560">
    <property type="entry name" value="TRIGGER FACTOR CHAPERONE AND PEPTIDYL-PROLYL CIS/TRANS ISOMERASE"/>
    <property type="match status" value="1"/>
</dbReference>
<dbReference type="HAMAP" id="MF_00303">
    <property type="entry name" value="Trigger_factor_Tig"/>
    <property type="match status" value="1"/>
</dbReference>
<evidence type="ECO:0000256" key="7">
    <source>
        <dbReference type="SAM" id="MobiDB-lite"/>
    </source>
</evidence>
<dbReference type="InterPro" id="IPR037041">
    <property type="entry name" value="Trigger_fac_C_sf"/>
</dbReference>
<dbReference type="NCBIfam" id="TIGR00115">
    <property type="entry name" value="tig"/>
    <property type="match status" value="1"/>
</dbReference>
<feature type="region of interest" description="Disordered" evidence="7">
    <location>
        <begin position="433"/>
        <end position="466"/>
    </location>
</feature>
<dbReference type="GO" id="GO:0015031">
    <property type="term" value="P:protein transport"/>
    <property type="evidence" value="ECO:0007669"/>
    <property type="project" value="InterPro"/>
</dbReference>
<feature type="compositionally biased region" description="Low complexity" evidence="7">
    <location>
        <begin position="454"/>
        <end position="466"/>
    </location>
</feature>
<dbReference type="GO" id="GO:0003755">
    <property type="term" value="F:peptidyl-prolyl cis-trans isomerase activity"/>
    <property type="evidence" value="ECO:0007669"/>
    <property type="project" value="UniProtKB-KW"/>
</dbReference>
<evidence type="ECO:0000313" key="10">
    <source>
        <dbReference type="EMBL" id="CAB4772455.1"/>
    </source>
</evidence>
<keyword evidence="6" id="KW-0413">Isomerase</keyword>
<proteinExistence type="inferred from homology"/>
<dbReference type="Pfam" id="PF05697">
    <property type="entry name" value="Trigger_N"/>
    <property type="match status" value="1"/>
</dbReference>
<dbReference type="EC" id="5.2.1.8" evidence="3"/>
<dbReference type="SUPFAM" id="SSF54534">
    <property type="entry name" value="FKBP-like"/>
    <property type="match status" value="1"/>
</dbReference>
<dbReference type="Gene3D" id="3.30.70.1050">
    <property type="entry name" value="Trigger factor ribosome-binding domain"/>
    <property type="match status" value="1"/>
</dbReference>
<evidence type="ECO:0000256" key="5">
    <source>
        <dbReference type="ARBA" id="ARBA00023186"/>
    </source>
</evidence>
<evidence type="ECO:0000256" key="6">
    <source>
        <dbReference type="ARBA" id="ARBA00023235"/>
    </source>
</evidence>
<dbReference type="Pfam" id="PF05698">
    <property type="entry name" value="Trigger_C"/>
    <property type="match status" value="1"/>
</dbReference>
<dbReference type="PANTHER" id="PTHR30560:SF3">
    <property type="entry name" value="TRIGGER FACTOR-LIKE PROTEIN TIG, CHLOROPLASTIC"/>
    <property type="match status" value="1"/>
</dbReference>
<dbReference type="InterPro" id="IPR027304">
    <property type="entry name" value="Trigger_fact/SurA_dom_sf"/>
</dbReference>
<dbReference type="InterPro" id="IPR008880">
    <property type="entry name" value="Trigger_fac_C"/>
</dbReference>
<dbReference type="InterPro" id="IPR008881">
    <property type="entry name" value="Trigger_fac_ribosome-bd_bac"/>
</dbReference>
<feature type="domain" description="Trigger factor C-terminal" evidence="9">
    <location>
        <begin position="260"/>
        <end position="420"/>
    </location>
</feature>
<dbReference type="GO" id="GO:0051083">
    <property type="term" value="P:'de novo' cotranslational protein folding"/>
    <property type="evidence" value="ECO:0007669"/>
    <property type="project" value="TreeGrafter"/>
</dbReference>
<evidence type="ECO:0000256" key="3">
    <source>
        <dbReference type="ARBA" id="ARBA00013194"/>
    </source>
</evidence>
<evidence type="ECO:0000256" key="2">
    <source>
        <dbReference type="ARBA" id="ARBA00005464"/>
    </source>
</evidence>
<protein>
    <recommendedName>
        <fullName evidence="3">peptidylprolyl isomerase</fullName>
        <ecNumber evidence="3">5.2.1.8</ecNumber>
    </recommendedName>
</protein>
<sequence>MQTSLEPLEGNKVRLLVTISEEEFEKSIDLAYSRFAQQMRIPGFRPGKAPRRIIEQSIPVSEARAQAIKDSLADYYVDAVGEHVIDVIAAPTIDITSGEESGDIVFTAEVEVRPEVRLTGYDELTVVLDIETATPERIEEQIDSMRQRFATLEDTEDALTIGGFARLDIAATIDGEAVPALSAQDFVYEVGSGILVDELDEAVRGSRPGAELSFSSTLTDRFGDREGQVALFTGSVKAAQVKVLPELTDEWADENTESATVDALRTDMALRIDLVAKMQAQMSLRDRVLEELVSIVPIEAPLPLVEREMERRLHDLAHRLEQQGMTIPMYLEAIGQSQEIFVAEVREGSTKAVLVDIGLRSIIAAEEFAASEEEFEAEIERILEQVKGSPKKARRQLEQQGVFEAVRFDLERGKALQFLVDNAKVVDAAGNTVDLSMPEPSELSQTEVTEEQDTPQIETQTPEETA</sequence>
<dbReference type="EMBL" id="CAEZZU010000031">
    <property type="protein sequence ID" value="CAB4772455.1"/>
    <property type="molecule type" value="Genomic_DNA"/>
</dbReference>
<reference evidence="11" key="1">
    <citation type="submission" date="2020-05" db="EMBL/GenBank/DDBJ databases">
        <authorList>
            <person name="Chiriac C."/>
            <person name="Salcher M."/>
            <person name="Ghai R."/>
            <person name="Kavagutti S V."/>
        </authorList>
    </citation>
    <scope>NUCLEOTIDE SEQUENCE</scope>
</reference>
<feature type="domain" description="Trigger factor ribosome-binding bacterial" evidence="8">
    <location>
        <begin position="1"/>
        <end position="145"/>
    </location>
</feature>
<evidence type="ECO:0000259" key="9">
    <source>
        <dbReference type="Pfam" id="PF05698"/>
    </source>
</evidence>
<keyword evidence="5" id="KW-0143">Chaperone</keyword>
<dbReference type="InterPro" id="IPR036611">
    <property type="entry name" value="Trigger_fac_ribosome-bd_sf"/>
</dbReference>
<dbReference type="GO" id="GO:0044183">
    <property type="term" value="F:protein folding chaperone"/>
    <property type="evidence" value="ECO:0007669"/>
    <property type="project" value="TreeGrafter"/>
</dbReference>
<dbReference type="InterPro" id="IPR046357">
    <property type="entry name" value="PPIase_dom_sf"/>
</dbReference>